<evidence type="ECO:0000256" key="1">
    <source>
        <dbReference type="ARBA" id="ARBA00004442"/>
    </source>
</evidence>
<evidence type="ECO:0008006" key="11">
    <source>
        <dbReference type="Google" id="ProtNLM"/>
    </source>
</evidence>
<keyword evidence="6" id="KW-0472">Membrane</keyword>
<dbReference type="PROSITE" id="PS51257">
    <property type="entry name" value="PROKAR_LIPOPROTEIN"/>
    <property type="match status" value="1"/>
</dbReference>
<dbReference type="STRING" id="1176587.A8C56_17635"/>
<keyword evidence="10" id="KW-1185">Reference proteome</keyword>
<reference evidence="9 10" key="1">
    <citation type="submission" date="2016-05" db="EMBL/GenBank/DDBJ databases">
        <title>Niabella ginsenosidivorans BS26 whole genome sequencing.</title>
        <authorList>
            <person name="Im W.T."/>
            <person name="Siddiqi M.Z."/>
        </authorList>
    </citation>
    <scope>NUCLEOTIDE SEQUENCE [LARGE SCALE GENOMIC DNA]</scope>
    <source>
        <strain evidence="9 10">BS26</strain>
    </source>
</reference>
<evidence type="ECO:0000256" key="8">
    <source>
        <dbReference type="SAM" id="SignalP"/>
    </source>
</evidence>
<dbReference type="GO" id="GO:0015562">
    <property type="term" value="F:efflux transmembrane transporter activity"/>
    <property type="evidence" value="ECO:0007669"/>
    <property type="project" value="InterPro"/>
</dbReference>
<organism evidence="9 10">
    <name type="scientific">Niabella ginsenosidivorans</name>
    <dbReference type="NCBI Taxonomy" id="1176587"/>
    <lineage>
        <taxon>Bacteria</taxon>
        <taxon>Pseudomonadati</taxon>
        <taxon>Bacteroidota</taxon>
        <taxon>Chitinophagia</taxon>
        <taxon>Chitinophagales</taxon>
        <taxon>Chitinophagaceae</taxon>
        <taxon>Niabella</taxon>
    </lineage>
</organism>
<dbReference type="InterPro" id="IPR051906">
    <property type="entry name" value="TolC-like"/>
</dbReference>
<dbReference type="Proteomes" id="UP000077667">
    <property type="component" value="Chromosome"/>
</dbReference>
<evidence type="ECO:0000256" key="4">
    <source>
        <dbReference type="ARBA" id="ARBA00022452"/>
    </source>
</evidence>
<keyword evidence="7" id="KW-0998">Cell outer membrane</keyword>
<dbReference type="KEGG" id="nia:A8C56_17635"/>
<dbReference type="SUPFAM" id="SSF56954">
    <property type="entry name" value="Outer membrane efflux proteins (OEP)"/>
    <property type="match status" value="1"/>
</dbReference>
<dbReference type="Pfam" id="PF02321">
    <property type="entry name" value="OEP"/>
    <property type="match status" value="2"/>
</dbReference>
<evidence type="ECO:0000256" key="5">
    <source>
        <dbReference type="ARBA" id="ARBA00022692"/>
    </source>
</evidence>
<dbReference type="GO" id="GO:0009279">
    <property type="term" value="C:cell outer membrane"/>
    <property type="evidence" value="ECO:0007669"/>
    <property type="project" value="UniProtKB-SubCell"/>
</dbReference>
<accession>A0A1A9I7Q2</accession>
<evidence type="ECO:0000313" key="10">
    <source>
        <dbReference type="Proteomes" id="UP000077667"/>
    </source>
</evidence>
<dbReference type="GO" id="GO:0015288">
    <property type="term" value="F:porin activity"/>
    <property type="evidence" value="ECO:0007669"/>
    <property type="project" value="TreeGrafter"/>
</dbReference>
<sequence length="456" mass="51659">MMQKMIRYQLLLAGFFFTVSCCIAQQSGAQSSVVTIDSLFRLTEQNHKKLQYAKDLIHVAAINTAIARQERLPEAGAEGSLGYLSNAHVWDNRFNYMETIGLPHISNALSVEAGWTVFKGKAITENIEKAKLQELVAQLDYQKNKADIQLLILAKYLDLLTLYNQKKVYEQNLALAQVRMKNAEALYREGMVTHNDIVRNQLQITNLNLNVKELANSIDITNHELTQTLGLPEGTVIQVDTMLYHFGELHRTDSPAEQLNITGMPEMQLAKLQKEIAEKDLKLTRAEKLPVISLYASDGVSRPFLYSIPPLDIYMHYASAGIKLKYNISSLYKLGRHIQKADLETRLAALNQETVQETMDVQLHEAGVKYKESIEKWESSKESYALAKDNYNIMLQKYINRLAIMTDMVDASTALLSAQLQLSNAQVNIVYQYYRLLKQSGNWPSLQGKTAAFTNE</sequence>
<keyword evidence="3" id="KW-0813">Transport</keyword>
<keyword evidence="8" id="KW-0732">Signal</keyword>
<comment type="subcellular location">
    <subcellularLocation>
        <location evidence="1">Cell outer membrane</location>
    </subcellularLocation>
</comment>
<dbReference type="AlphaFoldDB" id="A0A1A9I7Q2"/>
<dbReference type="GO" id="GO:1990281">
    <property type="term" value="C:efflux pump complex"/>
    <property type="evidence" value="ECO:0007669"/>
    <property type="project" value="TreeGrafter"/>
</dbReference>
<gene>
    <name evidence="9" type="ORF">A8C56_17635</name>
</gene>
<evidence type="ECO:0000256" key="3">
    <source>
        <dbReference type="ARBA" id="ARBA00022448"/>
    </source>
</evidence>
<dbReference type="Gene3D" id="1.20.1600.10">
    <property type="entry name" value="Outer membrane efflux proteins (OEP)"/>
    <property type="match status" value="1"/>
</dbReference>
<evidence type="ECO:0000256" key="6">
    <source>
        <dbReference type="ARBA" id="ARBA00023136"/>
    </source>
</evidence>
<proteinExistence type="inferred from homology"/>
<keyword evidence="4" id="KW-1134">Transmembrane beta strand</keyword>
<dbReference type="OrthoDB" id="1271612at2"/>
<feature type="chain" id="PRO_5008390002" description="Transporter" evidence="8">
    <location>
        <begin position="25"/>
        <end position="456"/>
    </location>
</feature>
<dbReference type="PANTHER" id="PTHR30026:SF23">
    <property type="entry name" value="TO APRF-PUTATIVE OUTER MEMBRANE EFFLUX PROTEIN OR SECRETED ALKALINE PHOSPHATASE-RELATED"/>
    <property type="match status" value="1"/>
</dbReference>
<dbReference type="EMBL" id="CP015772">
    <property type="protein sequence ID" value="ANH82554.1"/>
    <property type="molecule type" value="Genomic_DNA"/>
</dbReference>
<evidence type="ECO:0000256" key="2">
    <source>
        <dbReference type="ARBA" id="ARBA00007613"/>
    </source>
</evidence>
<dbReference type="InterPro" id="IPR003423">
    <property type="entry name" value="OMP_efflux"/>
</dbReference>
<evidence type="ECO:0000256" key="7">
    <source>
        <dbReference type="ARBA" id="ARBA00023237"/>
    </source>
</evidence>
<dbReference type="PANTHER" id="PTHR30026">
    <property type="entry name" value="OUTER MEMBRANE PROTEIN TOLC"/>
    <property type="match status" value="1"/>
</dbReference>
<evidence type="ECO:0000313" key="9">
    <source>
        <dbReference type="EMBL" id="ANH82554.1"/>
    </source>
</evidence>
<keyword evidence="5" id="KW-0812">Transmembrane</keyword>
<feature type="signal peptide" evidence="8">
    <location>
        <begin position="1"/>
        <end position="24"/>
    </location>
</feature>
<name>A0A1A9I7Q2_9BACT</name>
<comment type="similarity">
    <text evidence="2">Belongs to the outer membrane factor (OMF) (TC 1.B.17) family.</text>
</comment>
<protein>
    <recommendedName>
        <fullName evidence="11">Transporter</fullName>
    </recommendedName>
</protein>